<evidence type="ECO:0000313" key="1">
    <source>
        <dbReference type="EMBL" id="RRT56446.1"/>
    </source>
</evidence>
<evidence type="ECO:0000313" key="2">
    <source>
        <dbReference type="Proteomes" id="UP000287651"/>
    </source>
</evidence>
<dbReference type="AlphaFoldDB" id="A0A426YXI4"/>
<name>A0A426YXI4_ENSVE</name>
<gene>
    <name evidence="1" type="ORF">B296_00035488</name>
</gene>
<organism evidence="1 2">
    <name type="scientific">Ensete ventricosum</name>
    <name type="common">Abyssinian banana</name>
    <name type="synonym">Musa ensete</name>
    <dbReference type="NCBI Taxonomy" id="4639"/>
    <lineage>
        <taxon>Eukaryota</taxon>
        <taxon>Viridiplantae</taxon>
        <taxon>Streptophyta</taxon>
        <taxon>Embryophyta</taxon>
        <taxon>Tracheophyta</taxon>
        <taxon>Spermatophyta</taxon>
        <taxon>Magnoliopsida</taxon>
        <taxon>Liliopsida</taxon>
        <taxon>Zingiberales</taxon>
        <taxon>Musaceae</taxon>
        <taxon>Ensete</taxon>
    </lineage>
</organism>
<comment type="caution">
    <text evidence="1">The sequence shown here is derived from an EMBL/GenBank/DDBJ whole genome shotgun (WGS) entry which is preliminary data.</text>
</comment>
<accession>A0A426YXI4</accession>
<protein>
    <submittedName>
        <fullName evidence="1">Uncharacterized protein</fullName>
    </submittedName>
</protein>
<reference evidence="1 2" key="1">
    <citation type="journal article" date="2014" name="Agronomy (Basel)">
        <title>A Draft Genome Sequence for Ensete ventricosum, the Drought-Tolerant Tree Against Hunger.</title>
        <authorList>
            <person name="Harrison J."/>
            <person name="Moore K.A."/>
            <person name="Paszkiewicz K."/>
            <person name="Jones T."/>
            <person name="Grant M."/>
            <person name="Ambacheew D."/>
            <person name="Muzemil S."/>
            <person name="Studholme D.J."/>
        </authorList>
    </citation>
    <scope>NUCLEOTIDE SEQUENCE [LARGE SCALE GENOMIC DNA]</scope>
</reference>
<proteinExistence type="predicted"/>
<sequence>MTKGSCLENIEVLKQVVERGEEATTSPEGLSYPKEKRQLERRWTRRSATVLQRRIYQSRRKGRRCTITDSRVMAWQRRRGGTSMESSIPCSHEGRALVVKGAEEAENTKANSKYQDKAEG</sequence>
<dbReference type="Proteomes" id="UP000287651">
    <property type="component" value="Unassembled WGS sequence"/>
</dbReference>
<dbReference type="EMBL" id="AMZH03009634">
    <property type="protein sequence ID" value="RRT56446.1"/>
    <property type="molecule type" value="Genomic_DNA"/>
</dbReference>